<feature type="region of interest" description="Disordered" evidence="1">
    <location>
        <begin position="492"/>
        <end position="534"/>
    </location>
</feature>
<dbReference type="Proteomes" id="UP000290849">
    <property type="component" value="Unassembled WGS sequence"/>
</dbReference>
<evidence type="ECO:0008006" key="4">
    <source>
        <dbReference type="Google" id="ProtNLM"/>
    </source>
</evidence>
<dbReference type="AlphaFoldDB" id="A0A4Q1HKY9"/>
<sequence>MKKSLGVVAGVVVVAGVAWVGASWYTGKRVEAVVRQSVDDGNAKLQALLPNAKIKIAVNALERHVFSSDIQYSLVIEGVTVEKDKPVQDVAFLLHDHVEHGPFPLARLKTGALAPVMATSAFELVNNDTVKPWFDLTKGVAPFSGNATIHYSRDVDGNLTLQPVKVQHDDADLDFSGMTLQVATTYATKAAKVSGNMDSVSLDIKDAEQPGKVQVSGLALNSDMHQGQAGLQVGTNQLAVKQISIVHGTDPTILLNNYTQNAELIEGAGGMSARVMYDVGMLNVGSQDIAGLRLGFGARNLASDAVKTLVELYGNVFSRTLKQKPGDDPEQAFDLPPEERQKAIAAGKALLAGNPTFFIDPILVRNAKGESRFNLTLDLGDPGSTDQPVDQMVTKLLRKLDAKVVVSTPMVTSIVAQQLQQQGKLDAATAQRQAEATTQALAQMAVATGYLSKDGDNVVGTLGYADKVVDLNGKKMPLEEFAMMVAGMAMGMHPDEGMDEEDPDAPDADEGDDAEDAAKPGAGAVVVPPPARAK</sequence>
<comment type="caution">
    <text evidence="2">The sequence shown here is derived from an EMBL/GenBank/DDBJ whole genome shotgun (WGS) entry which is preliminary data.</text>
</comment>
<evidence type="ECO:0000313" key="3">
    <source>
        <dbReference type="Proteomes" id="UP000290849"/>
    </source>
</evidence>
<dbReference type="Pfam" id="PF06097">
    <property type="entry name" value="DUF945"/>
    <property type="match status" value="1"/>
</dbReference>
<name>A0A4Q1HKY9_9BURK</name>
<dbReference type="RefSeq" id="WP_129150583.1">
    <property type="nucleotide sequence ID" value="NZ_JBHSDO010000014.1"/>
</dbReference>
<dbReference type="InterPro" id="IPR010352">
    <property type="entry name" value="DUF945"/>
</dbReference>
<accession>A0A4Q1HKY9</accession>
<reference evidence="2 3" key="1">
    <citation type="journal article" date="2017" name="Int. J. Syst. Evol. Microbiol.">
        <title>Achromobacter aloeverae sp. nov., isolated from the root of Aloe vera (L.) Burm.f.</title>
        <authorList>
            <person name="Kuncharoen N."/>
            <person name="Muramatsu Y."/>
            <person name="Shibata C."/>
            <person name="Kamakura Y."/>
            <person name="Nakagawa Y."/>
            <person name="Tanasupawat S."/>
        </authorList>
    </citation>
    <scope>NUCLEOTIDE SEQUENCE [LARGE SCALE GENOMIC DNA]</scope>
    <source>
        <strain evidence="2 3">AVA-1</strain>
    </source>
</reference>
<protein>
    <recommendedName>
        <fullName evidence="4">DUF945 domain-containing protein</fullName>
    </recommendedName>
</protein>
<dbReference type="EMBL" id="PYAL01000003">
    <property type="protein sequence ID" value="RXN90148.1"/>
    <property type="molecule type" value="Genomic_DNA"/>
</dbReference>
<evidence type="ECO:0000256" key="1">
    <source>
        <dbReference type="SAM" id="MobiDB-lite"/>
    </source>
</evidence>
<dbReference type="OrthoDB" id="5444681at2"/>
<evidence type="ECO:0000313" key="2">
    <source>
        <dbReference type="EMBL" id="RXN90148.1"/>
    </source>
</evidence>
<organism evidence="2 3">
    <name type="scientific">Achromobacter aloeverae</name>
    <dbReference type="NCBI Taxonomy" id="1750518"/>
    <lineage>
        <taxon>Bacteria</taxon>
        <taxon>Pseudomonadati</taxon>
        <taxon>Pseudomonadota</taxon>
        <taxon>Betaproteobacteria</taxon>
        <taxon>Burkholderiales</taxon>
        <taxon>Alcaligenaceae</taxon>
        <taxon>Achromobacter</taxon>
    </lineage>
</organism>
<keyword evidence="3" id="KW-1185">Reference proteome</keyword>
<proteinExistence type="predicted"/>
<gene>
    <name evidence="2" type="ORF">C7R54_11460</name>
</gene>
<feature type="compositionally biased region" description="Acidic residues" evidence="1">
    <location>
        <begin position="497"/>
        <end position="515"/>
    </location>
</feature>